<keyword evidence="5" id="KW-0560">Oxidoreductase</keyword>
<dbReference type="RefSeq" id="WP_264793845.1">
    <property type="nucleotide sequence ID" value="NZ_BRVS01000001.1"/>
</dbReference>
<dbReference type="SUPFAM" id="SSF51905">
    <property type="entry name" value="FAD/NAD(P)-binding domain"/>
    <property type="match status" value="2"/>
</dbReference>
<accession>A0ABQ5MNV4</accession>
<evidence type="ECO:0000256" key="3">
    <source>
        <dbReference type="ARBA" id="ARBA00022630"/>
    </source>
</evidence>
<dbReference type="Gene3D" id="3.50.50.100">
    <property type="match status" value="1"/>
</dbReference>
<evidence type="ECO:0000256" key="4">
    <source>
        <dbReference type="ARBA" id="ARBA00022827"/>
    </source>
</evidence>
<evidence type="ECO:0000256" key="1">
    <source>
        <dbReference type="ARBA" id="ARBA00001974"/>
    </source>
</evidence>
<dbReference type="PANTHER" id="PTHR42913">
    <property type="entry name" value="APOPTOSIS-INDUCING FACTOR 1"/>
    <property type="match status" value="1"/>
</dbReference>
<dbReference type="Proteomes" id="UP001209654">
    <property type="component" value="Unassembled WGS sequence"/>
</dbReference>
<dbReference type="Pfam" id="PF07992">
    <property type="entry name" value="Pyr_redox_2"/>
    <property type="match status" value="1"/>
</dbReference>
<organism evidence="8 9">
    <name type="scientific">Arthrobacter mangrovi</name>
    <dbReference type="NCBI Taxonomy" id="2966350"/>
    <lineage>
        <taxon>Bacteria</taxon>
        <taxon>Bacillati</taxon>
        <taxon>Actinomycetota</taxon>
        <taxon>Actinomycetes</taxon>
        <taxon>Micrococcales</taxon>
        <taxon>Micrococcaceae</taxon>
        <taxon>Arthrobacter</taxon>
    </lineage>
</organism>
<dbReference type="InterPro" id="IPR051169">
    <property type="entry name" value="NADH-Q_oxidoreductase"/>
</dbReference>
<reference evidence="8 9" key="1">
    <citation type="journal article" date="2023" name="Int. J. Syst. Evol. Microbiol.">
        <title>Arthrobacter mangrovi sp. nov., an actinobacterium isolated from the rhizosphere of a mangrove.</title>
        <authorList>
            <person name="Hamada M."/>
            <person name="Saitou S."/>
            <person name="Enomoto N."/>
            <person name="Nanri K."/>
            <person name="Hidaka K."/>
            <person name="Miura T."/>
            <person name="Tamura T."/>
        </authorList>
    </citation>
    <scope>NUCLEOTIDE SEQUENCE [LARGE SCALE GENOMIC DNA]</scope>
    <source>
        <strain evidence="8 9">NBRC 112813</strain>
    </source>
</reference>
<evidence type="ECO:0000256" key="2">
    <source>
        <dbReference type="ARBA" id="ARBA00005272"/>
    </source>
</evidence>
<gene>
    <name evidence="8" type="primary">ndh</name>
    <name evidence="8" type="ORF">AHIS1636_01000</name>
</gene>
<keyword evidence="4" id="KW-0274">FAD</keyword>
<feature type="region of interest" description="Disordered" evidence="6">
    <location>
        <begin position="449"/>
        <end position="483"/>
    </location>
</feature>
<keyword evidence="3" id="KW-0285">Flavoprotein</keyword>
<evidence type="ECO:0000256" key="5">
    <source>
        <dbReference type="ARBA" id="ARBA00023002"/>
    </source>
</evidence>
<feature type="domain" description="FAD/NAD(P)-binding" evidence="7">
    <location>
        <begin position="12"/>
        <end position="348"/>
    </location>
</feature>
<evidence type="ECO:0000256" key="6">
    <source>
        <dbReference type="SAM" id="MobiDB-lite"/>
    </source>
</evidence>
<dbReference type="EMBL" id="BRVS01000001">
    <property type="protein sequence ID" value="GLB65661.1"/>
    <property type="molecule type" value="Genomic_DNA"/>
</dbReference>
<feature type="compositionally biased region" description="Basic and acidic residues" evidence="6">
    <location>
        <begin position="456"/>
        <end position="474"/>
    </location>
</feature>
<sequence>MAYTPALSDRPRVLVVGGGYVGLYVALKLQKKVREHGGIVTLVDPLPYMTYQPFLPEVAAGSIESRHAVVSHRMHLKQTEVITGRVTSIDHANKTATIDSEDGVTFELPYRDVVIAAGAVTRTFPIPGLAERGIGLKTIEEALELRNTVLERIEAGSILPDGPEKKRALTFVGVGGGFAGIEAMTEIEDMARHAAEQNPRLKRSDLRFVLVEAMGRIMPEVTEHQAEWVVEHMRSRGIEVLLNTSLASAVDGKLELINMPDKTPAQTFEADTLLWTAGVQANPVVRNFGFALDERGRVKANAELRIIDDNGQPVEGAWTAGDVAAVPDLTGGGVGGFCVPNAQHAVRQAKHLAKNIYAERWGVGQVTEYKHENLGAVAGFGINKGVAKVMGIKFKGTLAWLAHRGYHGFAMPTWERKVRVIADWFLNAVLGRDTTEIADLETPYRAFRSAATPAKKPADKAEDAKDGQKAEDKAGTQAPADSR</sequence>
<dbReference type="PRINTS" id="PR00368">
    <property type="entry name" value="FADPNR"/>
</dbReference>
<evidence type="ECO:0000259" key="7">
    <source>
        <dbReference type="Pfam" id="PF07992"/>
    </source>
</evidence>
<keyword evidence="9" id="KW-1185">Reference proteome</keyword>
<comment type="cofactor">
    <cofactor evidence="1">
        <name>FAD</name>
        <dbReference type="ChEBI" id="CHEBI:57692"/>
    </cofactor>
</comment>
<evidence type="ECO:0000313" key="8">
    <source>
        <dbReference type="EMBL" id="GLB65661.1"/>
    </source>
</evidence>
<comment type="similarity">
    <text evidence="2">Belongs to the NADH dehydrogenase family.</text>
</comment>
<dbReference type="InterPro" id="IPR023753">
    <property type="entry name" value="FAD/NAD-binding_dom"/>
</dbReference>
<name>A0ABQ5MNV4_9MICC</name>
<evidence type="ECO:0000313" key="9">
    <source>
        <dbReference type="Proteomes" id="UP001209654"/>
    </source>
</evidence>
<protein>
    <submittedName>
        <fullName evidence="8">NADH dehydrogenase</fullName>
    </submittedName>
</protein>
<comment type="caution">
    <text evidence="8">The sequence shown here is derived from an EMBL/GenBank/DDBJ whole genome shotgun (WGS) entry which is preliminary data.</text>
</comment>
<dbReference type="PANTHER" id="PTHR42913:SF3">
    <property type="entry name" value="64 KDA MITOCHONDRIAL NADH DEHYDROGENASE (EUROFUNG)"/>
    <property type="match status" value="1"/>
</dbReference>
<dbReference type="InterPro" id="IPR036188">
    <property type="entry name" value="FAD/NAD-bd_sf"/>
</dbReference>
<proteinExistence type="inferred from homology"/>